<accession>M3ZUR5</accession>
<dbReference type="AlphaFoldDB" id="M3ZUR5"/>
<dbReference type="OMA" id="FYMGEVI"/>
<dbReference type="GO" id="GO:0031966">
    <property type="term" value="C:mitochondrial membrane"/>
    <property type="evidence" value="ECO:0007669"/>
    <property type="project" value="UniProtKB-SubCell"/>
</dbReference>
<reference evidence="10" key="4">
    <citation type="submission" date="2025-09" db="UniProtKB">
        <authorList>
            <consortium name="Ensembl"/>
        </authorList>
    </citation>
    <scope>IDENTIFICATION</scope>
    <source>
        <strain evidence="10">JP 163 A</strain>
    </source>
</reference>
<evidence type="ECO:0000313" key="10">
    <source>
        <dbReference type="Ensembl" id="ENSXMAP00000005958.2"/>
    </source>
</evidence>
<keyword evidence="3" id="KW-0813">Transport</keyword>
<evidence type="ECO:0000256" key="6">
    <source>
        <dbReference type="ARBA" id="ARBA00023065"/>
    </source>
</evidence>
<evidence type="ECO:0000313" key="11">
    <source>
        <dbReference type="Proteomes" id="UP000002852"/>
    </source>
</evidence>
<keyword evidence="4" id="KW-0138">CF(0)</keyword>
<dbReference type="GO" id="GO:0045259">
    <property type="term" value="C:proton-transporting ATP synthase complex"/>
    <property type="evidence" value="ECO:0007669"/>
    <property type="project" value="UniProtKB-KW"/>
</dbReference>
<comment type="similarity">
    <text evidence="2">Belongs to the ATPase g subunit family.</text>
</comment>
<dbReference type="HOGENOM" id="CLU_152793_1_1_1"/>
<dbReference type="GeneTree" id="ENSGT00390000009724"/>
<dbReference type="GO" id="GO:0015078">
    <property type="term" value="F:proton transmembrane transporter activity"/>
    <property type="evidence" value="ECO:0007669"/>
    <property type="project" value="InterPro"/>
</dbReference>
<dbReference type="Ensembl" id="ENSXMAT00000005964.2">
    <property type="protein sequence ID" value="ENSXMAP00000005958.2"/>
    <property type="gene ID" value="ENSXMAG00000005949.2"/>
</dbReference>
<evidence type="ECO:0000256" key="8">
    <source>
        <dbReference type="ARBA" id="ARBA00023136"/>
    </source>
</evidence>
<keyword evidence="9" id="KW-0066">ATP synthesis</keyword>
<reference evidence="11" key="2">
    <citation type="journal article" date="2013" name="Nat. Genet.">
        <title>The genome of the platyfish, Xiphophorus maculatus, provides insights into evolutionary adaptation and several complex traits.</title>
        <authorList>
            <person name="Schartl M."/>
            <person name="Walter R.B."/>
            <person name="Shen Y."/>
            <person name="Garcia T."/>
            <person name="Catchen J."/>
            <person name="Amores A."/>
            <person name="Braasch I."/>
            <person name="Chalopin D."/>
            <person name="Volff J.N."/>
            <person name="Lesch K.P."/>
            <person name="Bisazza A."/>
            <person name="Minx P."/>
            <person name="Hillier L."/>
            <person name="Wilson R.K."/>
            <person name="Fuerstenberg S."/>
            <person name="Boore J."/>
            <person name="Searle S."/>
            <person name="Postlethwait J.H."/>
            <person name="Warren W.C."/>
        </authorList>
    </citation>
    <scope>NUCLEOTIDE SEQUENCE [LARGE SCALE GENOMIC DNA]</scope>
    <source>
        <strain evidence="11">JP 163 A</strain>
    </source>
</reference>
<dbReference type="eggNOG" id="KOG4103">
    <property type="taxonomic scope" value="Eukaryota"/>
</dbReference>
<proteinExistence type="inferred from homology"/>
<dbReference type="Proteomes" id="UP000002852">
    <property type="component" value="Unassembled WGS sequence"/>
</dbReference>
<evidence type="ECO:0000256" key="5">
    <source>
        <dbReference type="ARBA" id="ARBA00022781"/>
    </source>
</evidence>
<evidence type="ECO:0000256" key="7">
    <source>
        <dbReference type="ARBA" id="ARBA00023128"/>
    </source>
</evidence>
<comment type="subcellular location">
    <subcellularLocation>
        <location evidence="1">Mitochondrion membrane</location>
    </subcellularLocation>
</comment>
<evidence type="ECO:0000256" key="9">
    <source>
        <dbReference type="ARBA" id="ARBA00023310"/>
    </source>
</evidence>
<reference evidence="11" key="1">
    <citation type="submission" date="2012-01" db="EMBL/GenBank/DDBJ databases">
        <authorList>
            <person name="Walter R."/>
            <person name="Schartl M."/>
            <person name="Warren W."/>
        </authorList>
    </citation>
    <scope>NUCLEOTIDE SEQUENCE [LARGE SCALE GENOMIC DNA]</scope>
    <source>
        <strain evidence="11">JP 163 A</strain>
    </source>
</reference>
<reference evidence="10" key="3">
    <citation type="submission" date="2025-08" db="UniProtKB">
        <authorList>
            <consortium name="Ensembl"/>
        </authorList>
    </citation>
    <scope>IDENTIFICATION</scope>
    <source>
        <strain evidence="10">JP 163 A</strain>
    </source>
</reference>
<keyword evidence="5" id="KW-0375">Hydrogen ion transport</keyword>
<dbReference type="STRING" id="8083.ENSXMAP00000005958"/>
<dbReference type="InParanoid" id="M3ZUR5"/>
<dbReference type="GO" id="GO:0015986">
    <property type="term" value="P:proton motive force-driven ATP synthesis"/>
    <property type="evidence" value="ECO:0007669"/>
    <property type="project" value="InterPro"/>
</dbReference>
<dbReference type="Pfam" id="PF04718">
    <property type="entry name" value="ATP-synt_G"/>
    <property type="match status" value="1"/>
</dbReference>
<evidence type="ECO:0000256" key="4">
    <source>
        <dbReference type="ARBA" id="ARBA00022547"/>
    </source>
</evidence>
<name>M3ZUR5_XIPMA</name>
<keyword evidence="8" id="KW-0472">Membrane</keyword>
<dbReference type="InterPro" id="IPR006808">
    <property type="entry name" value="ATP_synth_F0_gsu_mt"/>
</dbReference>
<keyword evidence="6" id="KW-0406">Ion transport</keyword>
<protein>
    <submittedName>
        <fullName evidence="10">ATP synthase, H+ transporting, mitochondrial F0 complex, subunit g</fullName>
    </submittedName>
</protein>
<organism evidence="10 11">
    <name type="scientific">Xiphophorus maculatus</name>
    <name type="common">Southern platyfish</name>
    <name type="synonym">Platypoecilus maculatus</name>
    <dbReference type="NCBI Taxonomy" id="8083"/>
    <lineage>
        <taxon>Eukaryota</taxon>
        <taxon>Metazoa</taxon>
        <taxon>Chordata</taxon>
        <taxon>Craniata</taxon>
        <taxon>Vertebrata</taxon>
        <taxon>Euteleostomi</taxon>
        <taxon>Actinopterygii</taxon>
        <taxon>Neopterygii</taxon>
        <taxon>Teleostei</taxon>
        <taxon>Neoteleostei</taxon>
        <taxon>Acanthomorphata</taxon>
        <taxon>Ovalentaria</taxon>
        <taxon>Atherinomorphae</taxon>
        <taxon>Cyprinodontiformes</taxon>
        <taxon>Poeciliidae</taxon>
        <taxon>Poeciliinae</taxon>
        <taxon>Xiphophorus</taxon>
    </lineage>
</organism>
<keyword evidence="7" id="KW-0496">Mitochondrion</keyword>
<evidence type="ECO:0000256" key="1">
    <source>
        <dbReference type="ARBA" id="ARBA00004325"/>
    </source>
</evidence>
<dbReference type="FunCoup" id="M3ZUR5">
    <property type="interactions" value="1023"/>
</dbReference>
<evidence type="ECO:0000256" key="3">
    <source>
        <dbReference type="ARBA" id="ARBA00022448"/>
    </source>
</evidence>
<keyword evidence="11" id="KW-1185">Reference proteome</keyword>
<evidence type="ECO:0000256" key="2">
    <source>
        <dbReference type="ARBA" id="ARBA00005699"/>
    </source>
</evidence>
<sequence length="143" mass="16194">MAAMKGKWFLYRQQRGQLESVVLQLEVTFSLKRGIRSVYKRANMSQIVQKLVAKVPILVDAAVTFSKPHLATFWYYARIELVPPTPAELPRAILGALNLLNITRLGQTTVRDVVRNGVVATEIMLWYYIGECIGKRGLIGYKV</sequence>